<evidence type="ECO:0000259" key="7">
    <source>
        <dbReference type="Pfam" id="PF00892"/>
    </source>
</evidence>
<dbReference type="InterPro" id="IPR051258">
    <property type="entry name" value="Diverse_Substrate_Transporter"/>
</dbReference>
<feature type="domain" description="EamA" evidence="7">
    <location>
        <begin position="148"/>
        <end position="281"/>
    </location>
</feature>
<dbReference type="GO" id="GO:0005886">
    <property type="term" value="C:plasma membrane"/>
    <property type="evidence" value="ECO:0007669"/>
    <property type="project" value="UniProtKB-SubCell"/>
</dbReference>
<feature type="transmembrane region" description="Helical" evidence="6">
    <location>
        <begin position="243"/>
        <end position="260"/>
    </location>
</feature>
<feature type="transmembrane region" description="Helical" evidence="6">
    <location>
        <begin position="178"/>
        <end position="197"/>
    </location>
</feature>
<dbReference type="SUPFAM" id="SSF103481">
    <property type="entry name" value="Multidrug resistance efflux transporter EmrE"/>
    <property type="match status" value="2"/>
</dbReference>
<evidence type="ECO:0000313" key="9">
    <source>
        <dbReference type="Proteomes" id="UP000176952"/>
    </source>
</evidence>
<feature type="transmembrane region" description="Helical" evidence="6">
    <location>
        <begin position="32"/>
        <end position="50"/>
    </location>
</feature>
<feature type="transmembrane region" description="Helical" evidence="6">
    <location>
        <begin position="212"/>
        <end position="231"/>
    </location>
</feature>
<evidence type="ECO:0000256" key="5">
    <source>
        <dbReference type="ARBA" id="ARBA00023136"/>
    </source>
</evidence>
<feature type="transmembrane region" description="Helical" evidence="6">
    <location>
        <begin position="62"/>
        <end position="83"/>
    </location>
</feature>
<dbReference type="InterPro" id="IPR037185">
    <property type="entry name" value="EmrE-like"/>
</dbReference>
<protein>
    <recommendedName>
        <fullName evidence="7">EamA domain-containing protein</fullName>
    </recommendedName>
</protein>
<evidence type="ECO:0000256" key="1">
    <source>
        <dbReference type="ARBA" id="ARBA00004651"/>
    </source>
</evidence>
<name>A0A1G2B4H0_9BACT</name>
<dbReference type="STRING" id="1798542.A3F54_00890"/>
<dbReference type="PANTHER" id="PTHR42920">
    <property type="entry name" value="OS03G0707200 PROTEIN-RELATED"/>
    <property type="match status" value="1"/>
</dbReference>
<feature type="transmembrane region" description="Helical" evidence="6">
    <location>
        <begin position="95"/>
        <end position="114"/>
    </location>
</feature>
<evidence type="ECO:0000256" key="3">
    <source>
        <dbReference type="ARBA" id="ARBA00022692"/>
    </source>
</evidence>
<evidence type="ECO:0000256" key="6">
    <source>
        <dbReference type="SAM" id="Phobius"/>
    </source>
</evidence>
<feature type="domain" description="EamA" evidence="7">
    <location>
        <begin position="6"/>
        <end position="137"/>
    </location>
</feature>
<feature type="transmembrane region" description="Helical" evidence="6">
    <location>
        <begin position="7"/>
        <end position="26"/>
    </location>
</feature>
<comment type="caution">
    <text evidence="8">The sequence shown here is derived from an EMBL/GenBank/DDBJ whole genome shotgun (WGS) entry which is preliminary data.</text>
</comment>
<organism evidence="8 9">
    <name type="scientific">Candidatus Kerfeldbacteria bacterium RIFCSPHIGHO2_12_FULL_48_17</name>
    <dbReference type="NCBI Taxonomy" id="1798542"/>
    <lineage>
        <taxon>Bacteria</taxon>
        <taxon>Candidatus Kerfeldiibacteriota</taxon>
    </lineage>
</organism>
<dbReference type="PANTHER" id="PTHR42920:SF24">
    <property type="entry name" value="AROMATIC AMINO ACID EXPORTER YDDG"/>
    <property type="match status" value="1"/>
</dbReference>
<dbReference type="AlphaFoldDB" id="A0A1G2B4H0"/>
<dbReference type="InterPro" id="IPR000620">
    <property type="entry name" value="EamA_dom"/>
</dbReference>
<gene>
    <name evidence="8" type="ORF">A3F54_00890</name>
</gene>
<feature type="transmembrane region" description="Helical" evidence="6">
    <location>
        <begin position="144"/>
        <end position="166"/>
    </location>
</feature>
<evidence type="ECO:0000256" key="4">
    <source>
        <dbReference type="ARBA" id="ARBA00022989"/>
    </source>
</evidence>
<feature type="transmembrane region" description="Helical" evidence="6">
    <location>
        <begin position="121"/>
        <end position="138"/>
    </location>
</feature>
<dbReference type="Proteomes" id="UP000176952">
    <property type="component" value="Unassembled WGS sequence"/>
</dbReference>
<proteinExistence type="predicted"/>
<sequence>MNRGHIEILIVVSSWAVSGGILIPWIHQDGLVIYGAGCAVATLYITFCLWRRGLMTEFKKTAAHWQALALVGFLITCNNGLFFPAMKITTVANAMLTHYFTPVLLVLFFAPVLLRHRPRPWDIFASLLGLFGLFIMLYSQLGSAAMNIGVCLGLGSAVFFAWHVVLESNIAQKLQLNPLIVVWYKNVVPAVLFFPYVSREIFRHGITFSDCLKLTVFGAVILGFSFTLLYRGLSKVRSQDASILFYLEPVGSILLAALIWGQGLSVSQILGGLLVLSSGVLTAVKKTDDL</sequence>
<reference evidence="8 9" key="1">
    <citation type="journal article" date="2016" name="Nat. Commun.">
        <title>Thousands of microbial genomes shed light on interconnected biogeochemical processes in an aquifer system.</title>
        <authorList>
            <person name="Anantharaman K."/>
            <person name="Brown C.T."/>
            <person name="Hug L.A."/>
            <person name="Sharon I."/>
            <person name="Castelle C.J."/>
            <person name="Probst A.J."/>
            <person name="Thomas B.C."/>
            <person name="Singh A."/>
            <person name="Wilkins M.J."/>
            <person name="Karaoz U."/>
            <person name="Brodie E.L."/>
            <person name="Williams K.H."/>
            <person name="Hubbard S.S."/>
            <person name="Banfield J.F."/>
        </authorList>
    </citation>
    <scope>NUCLEOTIDE SEQUENCE [LARGE SCALE GENOMIC DNA]</scope>
</reference>
<keyword evidence="5 6" id="KW-0472">Membrane</keyword>
<evidence type="ECO:0000256" key="2">
    <source>
        <dbReference type="ARBA" id="ARBA00022475"/>
    </source>
</evidence>
<keyword evidence="4 6" id="KW-1133">Transmembrane helix</keyword>
<keyword evidence="2" id="KW-1003">Cell membrane</keyword>
<dbReference type="Pfam" id="PF00892">
    <property type="entry name" value="EamA"/>
    <property type="match status" value="2"/>
</dbReference>
<evidence type="ECO:0000313" key="8">
    <source>
        <dbReference type="EMBL" id="OGY84091.1"/>
    </source>
</evidence>
<keyword evidence="3 6" id="KW-0812">Transmembrane</keyword>
<feature type="transmembrane region" description="Helical" evidence="6">
    <location>
        <begin position="266"/>
        <end position="284"/>
    </location>
</feature>
<comment type="subcellular location">
    <subcellularLocation>
        <location evidence="1">Cell membrane</location>
        <topology evidence="1">Multi-pass membrane protein</topology>
    </subcellularLocation>
</comment>
<accession>A0A1G2B4H0</accession>
<dbReference type="EMBL" id="MHKD01000018">
    <property type="protein sequence ID" value="OGY84091.1"/>
    <property type="molecule type" value="Genomic_DNA"/>
</dbReference>